<organism evidence="2 3">
    <name type="scientific">Linnemannia exigua</name>
    <dbReference type="NCBI Taxonomy" id="604196"/>
    <lineage>
        <taxon>Eukaryota</taxon>
        <taxon>Fungi</taxon>
        <taxon>Fungi incertae sedis</taxon>
        <taxon>Mucoromycota</taxon>
        <taxon>Mortierellomycotina</taxon>
        <taxon>Mortierellomycetes</taxon>
        <taxon>Mortierellales</taxon>
        <taxon>Mortierellaceae</taxon>
        <taxon>Linnemannia</taxon>
    </lineage>
</organism>
<evidence type="ECO:0000256" key="1">
    <source>
        <dbReference type="SAM" id="MobiDB-lite"/>
    </source>
</evidence>
<evidence type="ECO:0000313" key="3">
    <source>
        <dbReference type="Proteomes" id="UP001194580"/>
    </source>
</evidence>
<dbReference type="InterPro" id="IPR027819">
    <property type="entry name" value="C9orf72"/>
</dbReference>
<feature type="compositionally biased region" description="Polar residues" evidence="1">
    <location>
        <begin position="1"/>
        <end position="36"/>
    </location>
</feature>
<dbReference type="GO" id="GO:0005085">
    <property type="term" value="F:guanyl-nucleotide exchange factor activity"/>
    <property type="evidence" value="ECO:0007669"/>
    <property type="project" value="InterPro"/>
</dbReference>
<protein>
    <submittedName>
        <fullName evidence="2">Uncharacterized protein</fullName>
    </submittedName>
</protein>
<dbReference type="PANTHER" id="PTHR31855">
    <property type="entry name" value="GUANINE NUCLEOTIDE EXCHANGE C9ORF72"/>
    <property type="match status" value="1"/>
</dbReference>
<comment type="caution">
    <text evidence="2">The sequence shown here is derived from an EMBL/GenBank/DDBJ whole genome shotgun (WGS) entry which is preliminary data.</text>
</comment>
<feature type="region of interest" description="Disordered" evidence="1">
    <location>
        <begin position="133"/>
        <end position="157"/>
    </location>
</feature>
<dbReference type="GO" id="GO:0005768">
    <property type="term" value="C:endosome"/>
    <property type="evidence" value="ECO:0007669"/>
    <property type="project" value="TreeGrafter"/>
</dbReference>
<reference evidence="2" key="1">
    <citation type="journal article" date="2020" name="Fungal Divers.">
        <title>Resolving the Mortierellaceae phylogeny through synthesis of multi-gene phylogenetics and phylogenomics.</title>
        <authorList>
            <person name="Vandepol N."/>
            <person name="Liber J."/>
            <person name="Desiro A."/>
            <person name="Na H."/>
            <person name="Kennedy M."/>
            <person name="Barry K."/>
            <person name="Grigoriev I.V."/>
            <person name="Miller A.N."/>
            <person name="O'Donnell K."/>
            <person name="Stajich J.E."/>
            <person name="Bonito G."/>
        </authorList>
    </citation>
    <scope>NUCLEOTIDE SEQUENCE</scope>
    <source>
        <strain evidence="2">NRRL 28262</strain>
    </source>
</reference>
<name>A0AAD4DHW4_9FUNG</name>
<keyword evidence="3" id="KW-1185">Reference proteome</keyword>
<feature type="compositionally biased region" description="Polar residues" evidence="1">
    <location>
        <begin position="42"/>
        <end position="66"/>
    </location>
</feature>
<dbReference type="GO" id="GO:0005776">
    <property type="term" value="C:autophagosome"/>
    <property type="evidence" value="ECO:0007669"/>
    <property type="project" value="TreeGrafter"/>
</dbReference>
<feature type="compositionally biased region" description="Low complexity" evidence="1">
    <location>
        <begin position="141"/>
        <end position="157"/>
    </location>
</feature>
<accession>A0AAD4DHW4</accession>
<feature type="region of interest" description="Disordered" evidence="1">
    <location>
        <begin position="710"/>
        <end position="734"/>
    </location>
</feature>
<dbReference type="PANTHER" id="PTHR31855:SF2">
    <property type="entry name" value="GUANINE NUCLEOTIDE EXCHANGE FACTOR C9ORF72"/>
    <property type="match status" value="1"/>
</dbReference>
<dbReference type="EMBL" id="JAAAIL010000201">
    <property type="protein sequence ID" value="KAG0278370.1"/>
    <property type="molecule type" value="Genomic_DNA"/>
</dbReference>
<dbReference type="Pfam" id="PF15019">
    <property type="entry name" value="C9orf72-like"/>
    <property type="match status" value="1"/>
</dbReference>
<dbReference type="AlphaFoldDB" id="A0AAD4DHW4"/>
<proteinExistence type="predicted"/>
<sequence length="783" mass="85036">MDNHSPRSFSASNSTSNLGPASAQTARISSPPQSLSPGYFSQVPTQSTTQLQLQVNTKACSTSPPTLNLVPATPGPPTSSSTKALTTDLPTSNPSTLSKHKGQPVLPYLVTPKEEKSHGTIWGLWDHDDGLPTKSTKVNKSSKGPPSTSGSSKVVTSMGAEAGRKALLALQSVAAEEGAPISGGAPRKKASAQHLASKFTILAPPLSSTLSVASAPVSPHKERAIEALVTGGSPATFESISLPATPTATENRSCCLPENGFFLAVMSVYWSNLVGPRIEQIWTPRVGCPDESTLNQLAKQILNGEVMRTAETVESKMVVLQEEGLIAMSYLYTANPSMAETCSFSSTTLGITTGTLAMSTKFVLSFVVPLAYLQNFSGFFDIMSDHAPVLIEILRGLRSGLRLNAALDLFAEEHLVPFVEDVMTMEAVAMAIEGAKVSHIALGREGDQVFGREFLNRAITSHLQTNSSTVVIGNNITIMNMMINTLALFLSPEDRAKSCHARKQHRYLPDLFLQGIYTPSIGKQSNTSGTTIDAETGLPFRKSDRCNRLYHILSSPFPTTIVDTVRCKVEQTERFPKYTALRSEYRREQTKSVIDRSISRVTAWNASNQVGYLNLSSIPPQSFQKATGSDAGGFWGAKRENSWTSIEWKGQKVVKPVQSAAPMVENLVRCAVGLPIEMREGYVRQWRRGLVKRSMSLVKFVRKEGVELAEQMEQQRDSKQRTSPTEQDSTLDEDPLQQTTVQSAQAIFQQLGIDSSDLSIILGTAERILPSITEFVRVHLGVE</sequence>
<evidence type="ECO:0000313" key="2">
    <source>
        <dbReference type="EMBL" id="KAG0278370.1"/>
    </source>
</evidence>
<gene>
    <name evidence="2" type="ORF">BGZ95_004157</name>
</gene>
<dbReference type="PROSITE" id="PS51835">
    <property type="entry name" value="DENN_C9ORF72"/>
    <property type="match status" value="1"/>
</dbReference>
<feature type="compositionally biased region" description="Polar residues" evidence="1">
    <location>
        <begin position="83"/>
        <end position="97"/>
    </location>
</feature>
<dbReference type="GO" id="GO:0006897">
    <property type="term" value="P:endocytosis"/>
    <property type="evidence" value="ECO:0007669"/>
    <property type="project" value="TreeGrafter"/>
</dbReference>
<dbReference type="GO" id="GO:0006914">
    <property type="term" value="P:autophagy"/>
    <property type="evidence" value="ECO:0007669"/>
    <property type="project" value="TreeGrafter"/>
</dbReference>
<dbReference type="Proteomes" id="UP001194580">
    <property type="component" value="Unassembled WGS sequence"/>
</dbReference>
<feature type="region of interest" description="Disordered" evidence="1">
    <location>
        <begin position="1"/>
        <end position="102"/>
    </location>
</feature>